<dbReference type="PROSITE" id="PS51257">
    <property type="entry name" value="PROKAR_LIPOPROTEIN"/>
    <property type="match status" value="1"/>
</dbReference>
<dbReference type="PANTHER" id="PTHR30203:SF33">
    <property type="entry name" value="BLR4455 PROTEIN"/>
    <property type="match status" value="1"/>
</dbReference>
<dbReference type="InterPro" id="IPR010131">
    <property type="entry name" value="MdtP/NodT-like"/>
</dbReference>
<keyword evidence="2" id="KW-0812">Transmembrane</keyword>
<keyword evidence="2" id="KW-0472">Membrane</keyword>
<keyword evidence="2" id="KW-1134">Transmembrane beta strand</keyword>
<comment type="subcellular location">
    <subcellularLocation>
        <location evidence="2">Cell membrane</location>
        <topology evidence="2">Lipid-anchor</topology>
    </subcellularLocation>
</comment>
<evidence type="ECO:0000313" key="4">
    <source>
        <dbReference type="Proteomes" id="UP001596103"/>
    </source>
</evidence>
<dbReference type="SUPFAM" id="SSF56954">
    <property type="entry name" value="Outer membrane efflux proteins (OEP)"/>
    <property type="match status" value="1"/>
</dbReference>
<dbReference type="InterPro" id="IPR003423">
    <property type="entry name" value="OMP_efflux"/>
</dbReference>
<keyword evidence="2" id="KW-0564">Palmitate</keyword>
<gene>
    <name evidence="3" type="ORF">ACFPTO_08340</name>
</gene>
<keyword evidence="4" id="KW-1185">Reference proteome</keyword>
<name>A0ABW0J734_9BURK</name>
<protein>
    <submittedName>
        <fullName evidence="3">Efflux transporter outer membrane subunit</fullName>
    </submittedName>
</protein>
<keyword evidence="2" id="KW-0449">Lipoprotein</keyword>
<proteinExistence type="inferred from homology"/>
<dbReference type="Gene3D" id="1.20.1600.10">
    <property type="entry name" value="Outer membrane efflux proteins (OEP)"/>
    <property type="match status" value="1"/>
</dbReference>
<organism evidence="3 4">
    <name type="scientific">Paraburkholderia denitrificans</name>
    <dbReference type="NCBI Taxonomy" id="694025"/>
    <lineage>
        <taxon>Bacteria</taxon>
        <taxon>Pseudomonadati</taxon>
        <taxon>Pseudomonadota</taxon>
        <taxon>Betaproteobacteria</taxon>
        <taxon>Burkholderiales</taxon>
        <taxon>Burkholderiaceae</taxon>
        <taxon>Paraburkholderia</taxon>
    </lineage>
</organism>
<accession>A0ABW0J734</accession>
<reference evidence="4" key="1">
    <citation type="journal article" date="2019" name="Int. J. Syst. Evol. Microbiol.">
        <title>The Global Catalogue of Microorganisms (GCM) 10K type strain sequencing project: providing services to taxonomists for standard genome sequencing and annotation.</title>
        <authorList>
            <consortium name="The Broad Institute Genomics Platform"/>
            <consortium name="The Broad Institute Genome Sequencing Center for Infectious Disease"/>
            <person name="Wu L."/>
            <person name="Ma J."/>
        </authorList>
    </citation>
    <scope>NUCLEOTIDE SEQUENCE [LARGE SCALE GENOMIC DNA]</scope>
    <source>
        <strain evidence="4">CCUG 56042</strain>
    </source>
</reference>
<dbReference type="PANTHER" id="PTHR30203">
    <property type="entry name" value="OUTER MEMBRANE CATION EFFLUX PROTEIN"/>
    <property type="match status" value="1"/>
</dbReference>
<dbReference type="EMBL" id="JBHSMP010000011">
    <property type="protein sequence ID" value="MFC5428809.1"/>
    <property type="molecule type" value="Genomic_DNA"/>
</dbReference>
<sequence>MRARCSGACDRLSRLGGMAVLTLTMLVSGCNLAPVYHPPNMLLPPQYSGMGPFVKADPSDPPEQSAWWKIFDDAELDTLERKLDASNPDLKAAVQTYAQARYTVAAAHAGLLPELGMNAFTSENHESAHTLFHSGTGPRQQMSNGYGLEASWALDFWGETGNRVREAQSGAQRAAAQLALARLSLETELASDYMAMRGLDAEHAAYGRAIALYQNALEITQTRYAGRIAAGLDVARAQNQLASAKAADTEVVSQRRVLEHAVAVLAGENPIGFHLASESVMHVAVPVVPVSMPSLLLQRRPDIAAAERRMAAANAAIGIARAAFYPNVRLAAQAGFEDTAWGLASLPNTLWAVGASAMLPLFEGGLRRAQLQASWAQFAQTGDQYRAVVLQAFREVEDNLALTDGLAQESQQQDAALAAAKQVQKLALTLYTGGIDNYLNVTVAQIAALNARIATIQLKTRRLQTSVALIGALGGGWSRADLPDEAQTMPGRDDVARTREAAVAAGAQL</sequence>
<dbReference type="Gene3D" id="2.20.200.10">
    <property type="entry name" value="Outer membrane efflux proteins (OEP)"/>
    <property type="match status" value="1"/>
</dbReference>
<comment type="similarity">
    <text evidence="1 2">Belongs to the outer membrane factor (OMF) (TC 1.B.17) family.</text>
</comment>
<evidence type="ECO:0000256" key="2">
    <source>
        <dbReference type="RuleBase" id="RU362097"/>
    </source>
</evidence>
<dbReference type="Proteomes" id="UP001596103">
    <property type="component" value="Unassembled WGS sequence"/>
</dbReference>
<evidence type="ECO:0000256" key="1">
    <source>
        <dbReference type="ARBA" id="ARBA00007613"/>
    </source>
</evidence>
<comment type="caution">
    <text evidence="3">The sequence shown here is derived from an EMBL/GenBank/DDBJ whole genome shotgun (WGS) entry which is preliminary data.</text>
</comment>
<dbReference type="RefSeq" id="WP_377710767.1">
    <property type="nucleotide sequence ID" value="NZ_JBHSMP010000011.1"/>
</dbReference>
<dbReference type="NCBIfam" id="TIGR01845">
    <property type="entry name" value="outer_NodT"/>
    <property type="match status" value="1"/>
</dbReference>
<dbReference type="Pfam" id="PF02321">
    <property type="entry name" value="OEP"/>
    <property type="match status" value="2"/>
</dbReference>
<evidence type="ECO:0000313" key="3">
    <source>
        <dbReference type="EMBL" id="MFC5428809.1"/>
    </source>
</evidence>